<gene>
    <name evidence="1" type="ORF">THTE_0538</name>
</gene>
<dbReference type="InterPro" id="IPR021508">
    <property type="entry name" value="Gp17-like"/>
</dbReference>
<name>A0A286RB03_9BACT</name>
<reference evidence="1 2" key="1">
    <citation type="journal article" name="Front. Microbiol.">
        <title>Sugar Metabolism of the First Thermophilic Planctomycete Thermogutta terrifontis: Comparative Genomic and Transcriptomic Approaches.</title>
        <authorList>
            <person name="Elcheninov A.G."/>
            <person name="Menzel P."/>
            <person name="Gudbergsdottir S.R."/>
            <person name="Slesarev A.I."/>
            <person name="Kadnikov V.V."/>
            <person name="Krogh A."/>
            <person name="Bonch-Osmolovskaya E.A."/>
            <person name="Peng X."/>
            <person name="Kublanov I.V."/>
        </authorList>
    </citation>
    <scope>NUCLEOTIDE SEQUENCE [LARGE SCALE GENOMIC DNA]</scope>
    <source>
        <strain evidence="1 2">R1</strain>
    </source>
</reference>
<dbReference type="EMBL" id="CP018477">
    <property type="protein sequence ID" value="ASV73140.1"/>
    <property type="molecule type" value="Genomic_DNA"/>
</dbReference>
<evidence type="ECO:0000313" key="1">
    <source>
        <dbReference type="EMBL" id="ASV73140.1"/>
    </source>
</evidence>
<dbReference type="KEGG" id="ttf:THTE_0538"/>
<dbReference type="PROSITE" id="PS51257">
    <property type="entry name" value="PROKAR_LIPOPROTEIN"/>
    <property type="match status" value="1"/>
</dbReference>
<accession>A0A286RB03</accession>
<dbReference type="Gene3D" id="3.30.2000.30">
    <property type="match status" value="1"/>
</dbReference>
<dbReference type="InterPro" id="IPR053745">
    <property type="entry name" value="Viral_Tail_Comp_sf"/>
</dbReference>
<dbReference type="Proteomes" id="UP000215086">
    <property type="component" value="Chromosome"/>
</dbReference>
<dbReference type="Pfam" id="PF11367">
    <property type="entry name" value="Tail_completion_gp17"/>
    <property type="match status" value="1"/>
</dbReference>
<organism evidence="1 2">
    <name type="scientific">Thermogutta terrifontis</name>
    <dbReference type="NCBI Taxonomy" id="1331910"/>
    <lineage>
        <taxon>Bacteria</taxon>
        <taxon>Pseudomonadati</taxon>
        <taxon>Planctomycetota</taxon>
        <taxon>Planctomycetia</taxon>
        <taxon>Pirellulales</taxon>
        <taxon>Thermoguttaceae</taxon>
        <taxon>Thermogutta</taxon>
    </lineage>
</organism>
<proteinExistence type="predicted"/>
<evidence type="ECO:0008006" key="3">
    <source>
        <dbReference type="Google" id="ProtNLM"/>
    </source>
</evidence>
<dbReference type="AlphaFoldDB" id="A0A286RB03"/>
<dbReference type="RefSeq" id="WP_157731624.1">
    <property type="nucleotide sequence ID" value="NZ_CP018477.1"/>
</dbReference>
<keyword evidence="2" id="KW-1185">Reference proteome</keyword>
<evidence type="ECO:0000313" key="2">
    <source>
        <dbReference type="Proteomes" id="UP000215086"/>
    </source>
</evidence>
<sequence>MLRLEHALYTRWSEDATLVGLIPPQNVWTGCQTPPRLPGACLRCLAEERAWLTAKPEWADRIHIQVTLWSESFDHLRKSLDAVRRVYHGASLDLGDGGRVVRVTYRRMTIEDQEHNVWRGTVEFDALALRPVVTT</sequence>
<protein>
    <recommendedName>
        <fullName evidence="3">DUF3168 domain-containing protein</fullName>
    </recommendedName>
</protein>